<evidence type="ECO:0000313" key="16">
    <source>
        <dbReference type="EMBL" id="KAA8648239.1"/>
    </source>
</evidence>
<dbReference type="PROSITE" id="PS50126">
    <property type="entry name" value="S1"/>
    <property type="match status" value="12"/>
</dbReference>
<feature type="region of interest" description="Disordered" evidence="14">
    <location>
        <begin position="1409"/>
        <end position="1542"/>
    </location>
</feature>
<keyword evidence="3" id="KW-0690">Ribosome biogenesis</keyword>
<dbReference type="InterPro" id="IPR048059">
    <property type="entry name" value="Rrp5_S1_rpt_hs1_sc1"/>
</dbReference>
<feature type="compositionally biased region" description="Acidic residues" evidence="14">
    <location>
        <begin position="109"/>
        <end position="125"/>
    </location>
</feature>
<evidence type="ECO:0000256" key="1">
    <source>
        <dbReference type="ARBA" id="ARBA00004604"/>
    </source>
</evidence>
<dbReference type="InterPro" id="IPR003029">
    <property type="entry name" value="S1_domain"/>
</dbReference>
<name>A0A5M9MUE3_9EURO</name>
<dbReference type="PANTHER" id="PTHR23270">
    <property type="entry name" value="PROGRAMMED CELL DEATH PROTEIN 11 PRE-RRNA PROCESSING PROTEIN RRP5"/>
    <property type="match status" value="1"/>
</dbReference>
<feature type="domain" description="S1 motif" evidence="15">
    <location>
        <begin position="1241"/>
        <end position="1310"/>
    </location>
</feature>
<feature type="region of interest" description="Disordered" evidence="14">
    <location>
        <begin position="913"/>
        <end position="934"/>
    </location>
</feature>
<dbReference type="InterPro" id="IPR057301">
    <property type="entry name" value="Rrp5_OB_4th"/>
</dbReference>
<keyword evidence="8" id="KW-0677">Repeat</keyword>
<feature type="domain" description="S1 motif" evidence="15">
    <location>
        <begin position="471"/>
        <end position="546"/>
    </location>
</feature>
<comment type="subcellular location">
    <subcellularLocation>
        <location evidence="1">Nucleus</location>
        <location evidence="1">Nucleolus</location>
    </subcellularLocation>
</comment>
<comment type="caution">
    <text evidence="16">The sequence shown here is derived from an EMBL/GenBank/DDBJ whole genome shotgun (WGS) entry which is preliminary data.</text>
</comment>
<dbReference type="FunFam" id="2.40.50.140:FF:000103">
    <property type="entry name" value="protein RRP5 homolog"/>
    <property type="match status" value="1"/>
</dbReference>
<dbReference type="RefSeq" id="XP_033427600.1">
    <property type="nucleotide sequence ID" value="XM_033568794.1"/>
</dbReference>
<dbReference type="EMBL" id="QUQM01000003">
    <property type="protein sequence ID" value="KAA8648239.1"/>
    <property type="molecule type" value="Genomic_DNA"/>
</dbReference>
<dbReference type="SUPFAM" id="SSF48452">
    <property type="entry name" value="TPR-like"/>
    <property type="match status" value="1"/>
</dbReference>
<dbReference type="InterPro" id="IPR055433">
    <property type="entry name" value="HAT_Syf1-like_N"/>
</dbReference>
<dbReference type="FunFam" id="1.25.40.10:FF:000467">
    <property type="entry name" value="Putative rRNA biogenesis protein RRP5"/>
    <property type="match status" value="1"/>
</dbReference>
<dbReference type="Pfam" id="PF23233">
    <property type="entry name" value="HAT_Syf1_CNRKL1_N"/>
    <property type="match status" value="1"/>
</dbReference>
<evidence type="ECO:0000256" key="5">
    <source>
        <dbReference type="ARBA" id="ARBA00022553"/>
    </source>
</evidence>
<keyword evidence="5" id="KW-0597">Phosphoprotein</keyword>
<evidence type="ECO:0000256" key="11">
    <source>
        <dbReference type="ARBA" id="ARBA00055575"/>
    </source>
</evidence>
<sequence length="1831" mass="201130">MAPVKRKGASAEEVVTRQPQKRVRVGAEDRKNDQKRQSAGSSGNSKTKHETSAAAKASELTVLRDDEPSFPRGGGSVLTPLERKQIQIQATKDVLFEQKGAKRSTGDFETGDDDEGEDVQMEDVGDSTAKKSRKRKIKGRNRAEQEAQDKQTVRIEGLNFKRIVPGTMVLGQVSSINAHDIGLSLPNNLTGYVPLTAVSKVLEDKLESILKEDASDDSGSDSDEESFDLKDYFYLGQYLRAYVVSVGSNAADASSKSKKRIELTVDPRQANTGLLKSNLVNDATVQASVVSVEDHGLVMDLGIEGSDVKGFMSSKEIDPKINYSNIKQGSVFLCMVTGQNVNGSVIKLSANLQSSGSIKKSHYLTSAPTINAFLPGTAAEILLTEVSSNGISGKIMGMLDATVDLVQSGGTSGKDDLTKKYNIGAKIKGRLVCTFPASEPYKVGFSMLDQVLKFSSGSNGPDSSSDAPAISAIVPEAKVIKVDPGLGVYVQLGSTKHIGFIHVSRLADGQVENISEDHGPFRTESVHEARVIGYSALDSLYLLSFERKVIDQPFLRIEDVTVGAVVKGRVEKLVIGPSGVEGLIVSLADGISGLVPSMHFADTPLQFPEKKFREGMNVSARILSVSLEKRQIRLTLKKSLLNSESAIWKDYQDINPGTQSPGTIVNIKSNGAVVQFYGFVRGFLPVSEMSEAYIKDPSQHFRQGQVVNVHALSVDASLGKLVVSCKDPSTFTETYKKAFEKVHPGLLVTGTVFEKSDDDLLLKLDDFGLVARLNLEHITDGSPSKQSSTLSKIRVGQKLNELLVLDIQRARRLIKVSGRASLKKPAKQGLMPGKFEDVQEGTEVSGFIRNITQDGIFVEFLGGVIGLVPKRLVADENTDKPGFNMTKSQVVSATVHSIDADFRRFILSMKPSEATRKGPKIPKSQSTTKTTNSDDTVANAIDEGIASMSDFTFGRVVKCKIVSIKSTQVNVQLADNIQGRIDVSEVFDKWEDIKDRKQPLRFFRPKQLILARILGVHDARSHKFLPISHRTGKYPVFELSIKPSFVQAANPSPLNLEQVQAGSSWLGFVNNISDDCLWVNLSPNVRGRLRFMDASDDLSLLADVEKHFPIGSALKIHVTAVDTEKGRLDLSARQRSDKLSFADISTGMVLPGRVTKVTERQLVMQLSDTIVGAVDLVDMADDYSKANPTIYQKNEVLRACVVAVDKANKKISLSLRPSKVLSSSLPVQDPEISSAKQLKVNDIVRGFVRRVADNGLFVTLGHGVTAYVRVSDLSDSYLKEWKDSFQADQLVKGRISVVDVEQGKLQMSLKESVLDPNYKAPITLNDLKQGQVVTGKVRKVEEFGAFIVIDGSKNISGLCHRSEMAETRVEDARSLYEEGDSVKAKIIKIDRNQGKISFGLKASYFNDDDVESNEDDDDSEGVSVYGFNGIDGEGSDSEGEGDDDEGDDSDASMGGVDIEDNSEDESEQDKDEPMADVPSRRKEGGLGGLGANAFDWSGNIQDEDAAVASDSDDEDESRKKRKKHRRPEIQVDRTGELDAHGPQSVADYERLLLGEPDSSTLWLQYMAFQLELGEVDKTREIAERALRTIAIGQDTEKLNIWVALLNLENTYGDDDTLDEVFKRACQYNDPQEIYERMISIYIQSGKIEKADELFQTALKKKVSSTPKFFLNYASFLFDNMAAPDRGRALLPRALQSLPSHTHVETTSKFGQLEFRSSNGDVERGRTVFEGLLSSFPKRVDLWNILLDLEIKTGDAEQVRRLFERVLGIRDTKKGTILVDDDKKVRPKQARFFFKKWLAFEEKLAAGDSGNSKMVEEIKAKAAEYVKSLQKE</sequence>
<comment type="similarity">
    <text evidence="2">Belongs to the crooked-neck family.</text>
</comment>
<dbReference type="Gene3D" id="2.40.50.140">
    <property type="entry name" value="Nucleic acid-binding proteins"/>
    <property type="match status" value="10"/>
</dbReference>
<feature type="compositionally biased region" description="Basic and acidic residues" evidence="14">
    <location>
        <begin position="1527"/>
        <end position="1539"/>
    </location>
</feature>
<protein>
    <recommendedName>
        <fullName evidence="12">rRNA biogenesis protein RRP5</fullName>
    </recommendedName>
    <alternativeName>
        <fullName evidence="13">Ribosomal RNA-processing protein 5</fullName>
    </alternativeName>
</protein>
<feature type="domain" description="S1 motif" evidence="15">
    <location>
        <begin position="657"/>
        <end position="726"/>
    </location>
</feature>
<feature type="domain" description="S1 motif" evidence="15">
    <location>
        <begin position="1062"/>
        <end position="1133"/>
    </location>
</feature>
<dbReference type="SMART" id="SM00386">
    <property type="entry name" value="HAT"/>
    <property type="match status" value="6"/>
</dbReference>
<feature type="domain" description="S1 motif" evidence="15">
    <location>
        <begin position="1330"/>
        <end position="1401"/>
    </location>
</feature>
<dbReference type="Pfam" id="PF24685">
    <property type="entry name" value="OB_RRP5_4th"/>
    <property type="match status" value="1"/>
</dbReference>
<dbReference type="Proteomes" id="UP000324241">
    <property type="component" value="Unassembled WGS sequence"/>
</dbReference>
<dbReference type="SUPFAM" id="SSF50249">
    <property type="entry name" value="Nucleic acid-binding proteins"/>
    <property type="match status" value="12"/>
</dbReference>
<dbReference type="CDD" id="cd05703">
    <property type="entry name" value="S1_Rrp5_repeat_hs12_sc9"/>
    <property type="match status" value="1"/>
</dbReference>
<dbReference type="CDD" id="cd05697">
    <property type="entry name" value="S1_Rrp5_repeat_hs5"/>
    <property type="match status" value="1"/>
</dbReference>
<feature type="compositionally biased region" description="Acidic residues" evidence="14">
    <location>
        <begin position="1409"/>
        <end position="1420"/>
    </location>
</feature>
<evidence type="ECO:0000256" key="12">
    <source>
        <dbReference type="ARBA" id="ARBA00073619"/>
    </source>
</evidence>
<dbReference type="VEuPathDB" id="FungiDB:EYZ11_006734"/>
<dbReference type="CDD" id="cd05698">
    <property type="entry name" value="S1_Rrp5_repeat_hs6_sc5"/>
    <property type="match status" value="1"/>
</dbReference>
<evidence type="ECO:0000256" key="3">
    <source>
        <dbReference type="ARBA" id="ARBA00022517"/>
    </source>
</evidence>
<dbReference type="Pfam" id="PF23459">
    <property type="entry name" value="S1_RRP5"/>
    <property type="match status" value="3"/>
</dbReference>
<evidence type="ECO:0000256" key="2">
    <source>
        <dbReference type="ARBA" id="ARBA00008644"/>
    </source>
</evidence>
<feature type="compositionally biased region" description="Basic and acidic residues" evidence="14">
    <location>
        <begin position="97"/>
        <end position="106"/>
    </location>
</feature>
<keyword evidence="10" id="KW-0539">Nucleus</keyword>
<dbReference type="FunFam" id="2.40.50.140:FF:000279">
    <property type="entry name" value="rRNA biogenesis protein rrp5"/>
    <property type="match status" value="1"/>
</dbReference>
<evidence type="ECO:0000256" key="4">
    <source>
        <dbReference type="ARBA" id="ARBA00022552"/>
    </source>
</evidence>
<feature type="domain" description="S1 motif" evidence="15">
    <location>
        <begin position="1147"/>
        <end position="1216"/>
    </location>
</feature>
<comment type="function">
    <text evidence="11">Involved in the biogenesis of rRNA. Required for the formation of 18S and 5.8S rRNA.</text>
</comment>
<keyword evidence="7" id="KW-0747">Spliceosome</keyword>
<dbReference type="Pfam" id="PF00575">
    <property type="entry name" value="S1"/>
    <property type="match status" value="3"/>
</dbReference>
<dbReference type="GO" id="GO:0003723">
    <property type="term" value="F:RNA binding"/>
    <property type="evidence" value="ECO:0007669"/>
    <property type="project" value="TreeGrafter"/>
</dbReference>
<feature type="domain" description="S1 motif" evidence="15">
    <location>
        <begin position="954"/>
        <end position="1030"/>
    </location>
</feature>
<feature type="domain" description="S1 motif" evidence="15">
    <location>
        <begin position="166"/>
        <end position="266"/>
    </location>
</feature>
<dbReference type="InterPro" id="IPR048058">
    <property type="entry name" value="Rrp5_S1_rpt_hs11_sc8"/>
</dbReference>
<dbReference type="CDD" id="cd05708">
    <property type="entry name" value="S1_Rrp5_repeat_sc12"/>
    <property type="match status" value="1"/>
</dbReference>
<dbReference type="FunFam" id="2.40.50.140:FF:000266">
    <property type="entry name" value="rRNA biogenesis protein rrp5"/>
    <property type="match status" value="1"/>
</dbReference>
<keyword evidence="6" id="KW-0507">mRNA processing</keyword>
<feature type="compositionally biased region" description="Basic and acidic residues" evidence="14">
    <location>
        <begin position="141"/>
        <end position="150"/>
    </location>
</feature>
<feature type="compositionally biased region" description="Basic residues" evidence="14">
    <location>
        <begin position="130"/>
        <end position="140"/>
    </location>
</feature>
<dbReference type="GO" id="GO:0032040">
    <property type="term" value="C:small-subunit processome"/>
    <property type="evidence" value="ECO:0007669"/>
    <property type="project" value="TreeGrafter"/>
</dbReference>
<feature type="domain" description="S1 motif" evidence="15">
    <location>
        <begin position="282"/>
        <end position="351"/>
    </location>
</feature>
<feature type="compositionally biased region" description="Basic and acidic residues" evidence="14">
    <location>
        <begin position="25"/>
        <end position="36"/>
    </location>
</feature>
<dbReference type="GO" id="GO:0006397">
    <property type="term" value="P:mRNA processing"/>
    <property type="evidence" value="ECO:0007669"/>
    <property type="project" value="UniProtKB-KW"/>
</dbReference>
<keyword evidence="9" id="KW-0508">mRNA splicing</keyword>
<dbReference type="FunFam" id="2.40.50.140:FF:000196">
    <property type="entry name" value="rRNA biogenesis protein RRP5"/>
    <property type="match status" value="1"/>
</dbReference>
<dbReference type="CDD" id="cd05693">
    <property type="entry name" value="S1_Rrp5_repeat_hs1_sc1"/>
    <property type="match status" value="1"/>
</dbReference>
<dbReference type="InterPro" id="IPR012340">
    <property type="entry name" value="NA-bd_OB-fold"/>
</dbReference>
<dbReference type="CDD" id="cd05702">
    <property type="entry name" value="S1_Rrp5_repeat_hs11_sc8"/>
    <property type="match status" value="1"/>
</dbReference>
<evidence type="ECO:0000256" key="14">
    <source>
        <dbReference type="SAM" id="MobiDB-lite"/>
    </source>
</evidence>
<dbReference type="InterPro" id="IPR057302">
    <property type="entry name" value="Rrp5_S1"/>
</dbReference>
<dbReference type="OrthoDB" id="412781at2759"/>
<dbReference type="InterPro" id="IPR003107">
    <property type="entry name" value="HAT"/>
</dbReference>
<evidence type="ECO:0000256" key="8">
    <source>
        <dbReference type="ARBA" id="ARBA00022737"/>
    </source>
</evidence>
<dbReference type="FunFam" id="2.40.50.140:FF:000367">
    <property type="entry name" value="rRNA biogenesis protein RRP5, putative"/>
    <property type="match status" value="1"/>
</dbReference>
<feature type="domain" description="S1 motif" evidence="15">
    <location>
        <begin position="841"/>
        <end position="910"/>
    </location>
</feature>
<dbReference type="SMART" id="SM00316">
    <property type="entry name" value="S1"/>
    <property type="match status" value="12"/>
</dbReference>
<reference evidence="16 17" key="1">
    <citation type="submission" date="2019-08" db="EMBL/GenBank/DDBJ databases">
        <title>The genome sequence of a newly discovered highly antifungal drug resistant Aspergillus species, Aspergillus tanneri NIH 1004.</title>
        <authorList>
            <person name="Mounaud S."/>
            <person name="Singh I."/>
            <person name="Joardar V."/>
            <person name="Pakala S."/>
            <person name="Pakala S."/>
            <person name="Venepally P."/>
            <person name="Chung J.K."/>
            <person name="Losada L."/>
            <person name="Nierman W.C."/>
        </authorList>
    </citation>
    <scope>NUCLEOTIDE SEQUENCE [LARGE SCALE GENOMIC DNA]</scope>
    <source>
        <strain evidence="16 17">NIH1004</strain>
    </source>
</reference>
<feature type="compositionally biased region" description="Acidic residues" evidence="14">
    <location>
        <begin position="1457"/>
        <end position="1470"/>
    </location>
</feature>
<dbReference type="InterPro" id="IPR045209">
    <property type="entry name" value="Rrp5"/>
</dbReference>
<feature type="compositionally biased region" description="Acidic residues" evidence="14">
    <location>
        <begin position="1501"/>
        <end position="1515"/>
    </location>
</feature>
<evidence type="ECO:0000256" key="7">
    <source>
        <dbReference type="ARBA" id="ARBA00022728"/>
    </source>
</evidence>
<evidence type="ECO:0000313" key="17">
    <source>
        <dbReference type="Proteomes" id="UP000324241"/>
    </source>
</evidence>
<evidence type="ECO:0000256" key="13">
    <source>
        <dbReference type="ARBA" id="ARBA00076674"/>
    </source>
</evidence>
<gene>
    <name evidence="16" type="primary">RRP5</name>
    <name evidence="16" type="ORF">ATNIH1004_004122</name>
</gene>
<feature type="compositionally biased region" description="Polar residues" evidence="14">
    <location>
        <begin position="923"/>
        <end position="934"/>
    </location>
</feature>
<accession>A0A5M9MUE3</accession>
<feature type="region of interest" description="Disordered" evidence="14">
    <location>
        <begin position="97"/>
        <end position="150"/>
    </location>
</feature>
<evidence type="ECO:0000259" key="15">
    <source>
        <dbReference type="PROSITE" id="PS50126"/>
    </source>
</evidence>
<dbReference type="FunFam" id="2.40.50.140:FF:000159">
    <property type="entry name" value="rRNA biogenesis protein rrp5"/>
    <property type="match status" value="1"/>
</dbReference>
<dbReference type="GO" id="GO:0006364">
    <property type="term" value="P:rRNA processing"/>
    <property type="evidence" value="ECO:0007669"/>
    <property type="project" value="UniProtKB-KW"/>
</dbReference>
<evidence type="ECO:0000256" key="9">
    <source>
        <dbReference type="ARBA" id="ARBA00023187"/>
    </source>
</evidence>
<proteinExistence type="inferred from homology"/>
<dbReference type="FunFam" id="2.40.50.140:FF:000278">
    <property type="entry name" value="rRNA biogenesis protein rrp5"/>
    <property type="match status" value="1"/>
</dbReference>
<feature type="compositionally biased region" description="Acidic residues" evidence="14">
    <location>
        <begin position="1433"/>
        <end position="1450"/>
    </location>
</feature>
<organism evidence="16 17">
    <name type="scientific">Aspergillus tanneri</name>
    <dbReference type="NCBI Taxonomy" id="1220188"/>
    <lineage>
        <taxon>Eukaryota</taxon>
        <taxon>Fungi</taxon>
        <taxon>Dikarya</taxon>
        <taxon>Ascomycota</taxon>
        <taxon>Pezizomycotina</taxon>
        <taxon>Eurotiomycetes</taxon>
        <taxon>Eurotiomycetidae</taxon>
        <taxon>Eurotiales</taxon>
        <taxon>Aspergillaceae</taxon>
        <taxon>Aspergillus</taxon>
        <taxon>Aspergillus subgen. Circumdati</taxon>
    </lineage>
</organism>
<dbReference type="FunFam" id="2.40.50.140:FF:000155">
    <property type="entry name" value="rRNA biogenesis protein RRP5"/>
    <property type="match status" value="1"/>
</dbReference>
<feature type="region of interest" description="Disordered" evidence="14">
    <location>
        <begin position="1"/>
        <end position="82"/>
    </location>
</feature>
<keyword evidence="4" id="KW-0698">rRNA processing</keyword>
<dbReference type="InterPro" id="IPR011990">
    <property type="entry name" value="TPR-like_helical_dom_sf"/>
</dbReference>
<dbReference type="GO" id="GO:0005681">
    <property type="term" value="C:spliceosomal complex"/>
    <property type="evidence" value="ECO:0007669"/>
    <property type="project" value="UniProtKB-KW"/>
</dbReference>
<evidence type="ECO:0000256" key="10">
    <source>
        <dbReference type="ARBA" id="ARBA00023242"/>
    </source>
</evidence>
<dbReference type="Gene3D" id="1.25.40.10">
    <property type="entry name" value="Tetratricopeptide repeat domain"/>
    <property type="match status" value="1"/>
</dbReference>
<evidence type="ECO:0000256" key="6">
    <source>
        <dbReference type="ARBA" id="ARBA00022664"/>
    </source>
</evidence>
<dbReference type="CDD" id="cd04461">
    <property type="entry name" value="S1_Rrp5_repeat_hs8_sc7"/>
    <property type="match status" value="1"/>
</dbReference>
<feature type="domain" description="S1 motif" evidence="15">
    <location>
        <begin position="563"/>
        <end position="637"/>
    </location>
</feature>
<dbReference type="CDD" id="cd05706">
    <property type="entry name" value="S1_Rrp5_repeat_sc10"/>
    <property type="match status" value="1"/>
</dbReference>
<dbReference type="GO" id="GO:0008380">
    <property type="term" value="P:RNA splicing"/>
    <property type="evidence" value="ECO:0007669"/>
    <property type="project" value="UniProtKB-KW"/>
</dbReference>
<feature type="domain" description="S1 motif" evidence="15">
    <location>
        <begin position="745"/>
        <end position="819"/>
    </location>
</feature>
<dbReference type="GeneID" id="54326824"/>
<dbReference type="CDD" id="cd05707">
    <property type="entry name" value="S1_Rrp5_repeat_sc11"/>
    <property type="match status" value="1"/>
</dbReference>
<dbReference type="PANTHER" id="PTHR23270:SF10">
    <property type="entry name" value="PROTEIN RRP5 HOMOLOG"/>
    <property type="match status" value="1"/>
</dbReference>